<accession>A0A6S6TEB2</accession>
<evidence type="ECO:0000313" key="2">
    <source>
        <dbReference type="EMBL" id="CAA6821541.1"/>
    </source>
</evidence>
<gene>
    <name evidence="2" type="ORF">HELGO_WM5518</name>
</gene>
<proteinExistence type="predicted"/>
<feature type="chain" id="PRO_5028440534" evidence="1">
    <location>
        <begin position="22"/>
        <end position="239"/>
    </location>
</feature>
<reference evidence="2" key="1">
    <citation type="submission" date="2020-01" db="EMBL/GenBank/DDBJ databases">
        <authorList>
            <person name="Meier V. D."/>
            <person name="Meier V D."/>
        </authorList>
    </citation>
    <scope>NUCLEOTIDE SEQUENCE</scope>
    <source>
        <strain evidence="2">HLG_WM_MAG_05</strain>
    </source>
</reference>
<feature type="signal peptide" evidence="1">
    <location>
        <begin position="1"/>
        <end position="21"/>
    </location>
</feature>
<protein>
    <submittedName>
        <fullName evidence="2">Uncharacterized protein</fullName>
    </submittedName>
</protein>
<sequence>MKKIFKYLLVTIMVLNTAVVAKETTNDLAGLEKTFKLYKQHNLEGNLEKTIDYLYPAIFELTPKKSLVESFKMIKEMGKMPKVNAINEKIRTPLKTYKQGSYTVIAYTTDMTMNIMPPVKKENKEEYEKVQKMLNNPEELESYKSFMIQMLKTQMGKDAEISTKKESMIIEISKASKIIAINENKSGWKFIEPEPLMLEHLKKLLPQEIVSNEKEIFEVEVVSAEAQMAAMMEMMKANK</sequence>
<name>A0A6S6TEB2_9BACT</name>
<dbReference type="EMBL" id="CACVAU010000063">
    <property type="protein sequence ID" value="CAA6821541.1"/>
    <property type="molecule type" value="Genomic_DNA"/>
</dbReference>
<keyword evidence="1" id="KW-0732">Signal</keyword>
<dbReference type="AlphaFoldDB" id="A0A6S6TEB2"/>
<organism evidence="2">
    <name type="scientific">uncultured Sulfurovum sp</name>
    <dbReference type="NCBI Taxonomy" id="269237"/>
    <lineage>
        <taxon>Bacteria</taxon>
        <taxon>Pseudomonadati</taxon>
        <taxon>Campylobacterota</taxon>
        <taxon>Epsilonproteobacteria</taxon>
        <taxon>Campylobacterales</taxon>
        <taxon>Sulfurovaceae</taxon>
        <taxon>Sulfurovum</taxon>
        <taxon>environmental samples</taxon>
    </lineage>
</organism>
<evidence type="ECO:0000256" key="1">
    <source>
        <dbReference type="SAM" id="SignalP"/>
    </source>
</evidence>